<reference evidence="3" key="1">
    <citation type="submission" date="2023-03" db="EMBL/GenBank/DDBJ databases">
        <title>Massive genome expansion in bonnet fungi (Mycena s.s.) driven by repeated elements and novel gene families across ecological guilds.</title>
        <authorList>
            <consortium name="Lawrence Berkeley National Laboratory"/>
            <person name="Harder C.B."/>
            <person name="Miyauchi S."/>
            <person name="Viragh M."/>
            <person name="Kuo A."/>
            <person name="Thoen E."/>
            <person name="Andreopoulos B."/>
            <person name="Lu D."/>
            <person name="Skrede I."/>
            <person name="Drula E."/>
            <person name="Henrissat B."/>
            <person name="Morin E."/>
            <person name="Kohler A."/>
            <person name="Barry K."/>
            <person name="LaButti K."/>
            <person name="Morin E."/>
            <person name="Salamov A."/>
            <person name="Lipzen A."/>
            <person name="Mereny Z."/>
            <person name="Hegedus B."/>
            <person name="Baldrian P."/>
            <person name="Stursova M."/>
            <person name="Weitz H."/>
            <person name="Taylor A."/>
            <person name="Grigoriev I.V."/>
            <person name="Nagy L.G."/>
            <person name="Martin F."/>
            <person name="Kauserud H."/>
        </authorList>
    </citation>
    <scope>NUCLEOTIDE SEQUENCE</scope>
    <source>
        <strain evidence="3">CBHHK188m</strain>
    </source>
</reference>
<feature type="transmembrane region" description="Helical" evidence="2">
    <location>
        <begin position="90"/>
        <end position="116"/>
    </location>
</feature>
<dbReference type="AlphaFoldDB" id="A0AAD7JIF3"/>
<dbReference type="Proteomes" id="UP001215280">
    <property type="component" value="Unassembled WGS sequence"/>
</dbReference>
<keyword evidence="2" id="KW-1133">Transmembrane helix</keyword>
<accession>A0AAD7JIF3</accession>
<protein>
    <recommendedName>
        <fullName evidence="5">Transmembrane protein</fullName>
    </recommendedName>
</protein>
<keyword evidence="2" id="KW-0812">Transmembrane</keyword>
<feature type="region of interest" description="Disordered" evidence="1">
    <location>
        <begin position="1"/>
        <end position="35"/>
    </location>
</feature>
<evidence type="ECO:0000256" key="2">
    <source>
        <dbReference type="SAM" id="Phobius"/>
    </source>
</evidence>
<evidence type="ECO:0000313" key="3">
    <source>
        <dbReference type="EMBL" id="KAJ7765484.1"/>
    </source>
</evidence>
<evidence type="ECO:0000256" key="1">
    <source>
        <dbReference type="SAM" id="MobiDB-lite"/>
    </source>
</evidence>
<dbReference type="PANTHER" id="PTHR35041:SF6">
    <property type="entry name" value="FORMYLMETHIONINE DEFORMYLASE-LIKE PROTEIN-RELATED"/>
    <property type="match status" value="1"/>
</dbReference>
<keyword evidence="4" id="KW-1185">Reference proteome</keyword>
<feature type="transmembrane region" description="Helical" evidence="2">
    <location>
        <begin position="44"/>
        <end position="69"/>
    </location>
</feature>
<feature type="transmembrane region" description="Helical" evidence="2">
    <location>
        <begin position="518"/>
        <end position="540"/>
    </location>
</feature>
<comment type="caution">
    <text evidence="3">The sequence shown here is derived from an EMBL/GenBank/DDBJ whole genome shotgun (WGS) entry which is preliminary data.</text>
</comment>
<dbReference type="PANTHER" id="PTHR35041">
    <property type="entry name" value="MEDIATOR OF RNA POLYMERASE II TRANSCRIPTION SUBUNIT 1"/>
    <property type="match status" value="1"/>
</dbReference>
<evidence type="ECO:0008006" key="5">
    <source>
        <dbReference type="Google" id="ProtNLM"/>
    </source>
</evidence>
<keyword evidence="2" id="KW-0472">Membrane</keyword>
<evidence type="ECO:0000313" key="4">
    <source>
        <dbReference type="Proteomes" id="UP001215280"/>
    </source>
</evidence>
<gene>
    <name evidence="3" type="ORF">DFH07DRAFT_810749</name>
</gene>
<dbReference type="EMBL" id="JARJLG010000035">
    <property type="protein sequence ID" value="KAJ7765484.1"/>
    <property type="molecule type" value="Genomic_DNA"/>
</dbReference>
<feature type="transmembrane region" description="Helical" evidence="2">
    <location>
        <begin position="152"/>
        <end position="172"/>
    </location>
</feature>
<proteinExistence type="predicted"/>
<sequence length="618" mass="66720">MSSYSSLSYRDASEHSENHQLSPLRHKEASESKLPVPPISRPGIGVWTPLCICGETLLVAVIGILHHFFDSYLDNRTVTGFWSQTKSNQVEIFLATVFKIVFCFSAAVSLCQVSWYSMRRQPLLLGDINALLSGPGFMTLPRLNLLFQAPAILAITFAILVSSLITIFAPSLTVRQASAVVRTLAVPTLNLTTDAVLDDFSVQYNRYGPLTSTWDKAALMGILSESPVGWSMPDGCSPECEYNITYTAPAILCRDLEPDKIDDGLQDSARYVSRNFTSPPSAYLWEYDGEVGSSDAALNFTAQDDASNTNTKYGWTLAYLPFVASNADEGTLINASGSLCTFYNATHEVKTHFYNGTQDIWVSVVDFLDPLDTSWKGTNKNTMDFYSEGGNSSNPSAGVEGVSFAPGIGAQVHLLAMADALTARLTGSITRNANTGVIASTTLLSETNIFASITSPNLQTQFPGLNVSSSVTNVTQALQQLVANATLSYVHLNTGSTAVTALVPSTENVYLYNRTTLALTYLVSFAILLVTSIIGIYCLVANREASTNDFSQLLVATRNPNLDAVAEIVEADPGLSGKAAGRTRLMFREVDVPGRGVKAAFGVASSQNVEVLRRRPSN</sequence>
<organism evidence="3 4">
    <name type="scientific">Mycena maculata</name>
    <dbReference type="NCBI Taxonomy" id="230809"/>
    <lineage>
        <taxon>Eukaryota</taxon>
        <taxon>Fungi</taxon>
        <taxon>Dikarya</taxon>
        <taxon>Basidiomycota</taxon>
        <taxon>Agaricomycotina</taxon>
        <taxon>Agaricomycetes</taxon>
        <taxon>Agaricomycetidae</taxon>
        <taxon>Agaricales</taxon>
        <taxon>Marasmiineae</taxon>
        <taxon>Mycenaceae</taxon>
        <taxon>Mycena</taxon>
    </lineage>
</organism>
<name>A0AAD7JIF3_9AGAR</name>